<name>A0A392N0D5_9FABA</name>
<evidence type="ECO:0000256" key="1">
    <source>
        <dbReference type="SAM" id="Coils"/>
    </source>
</evidence>
<dbReference type="AlphaFoldDB" id="A0A392N0D5"/>
<gene>
    <name evidence="2" type="ORF">A2U01_0013595</name>
</gene>
<accession>A0A392N0D5</accession>
<evidence type="ECO:0000313" key="3">
    <source>
        <dbReference type="Proteomes" id="UP000265520"/>
    </source>
</evidence>
<protein>
    <submittedName>
        <fullName evidence="2">Uncharacterized protein</fullName>
    </submittedName>
</protein>
<keyword evidence="1" id="KW-0175">Coiled coil</keyword>
<reference evidence="2 3" key="1">
    <citation type="journal article" date="2018" name="Front. Plant Sci.">
        <title>Red Clover (Trifolium pratense) and Zigzag Clover (T. medium) - A Picture of Genomic Similarities and Differences.</title>
        <authorList>
            <person name="Dluhosova J."/>
            <person name="Istvanek J."/>
            <person name="Nedelnik J."/>
            <person name="Repkova J."/>
        </authorList>
    </citation>
    <scope>NUCLEOTIDE SEQUENCE [LARGE SCALE GENOMIC DNA]</scope>
    <source>
        <strain evidence="3">cv. 10/8</strain>
        <tissue evidence="2">Leaf</tissue>
    </source>
</reference>
<keyword evidence="3" id="KW-1185">Reference proteome</keyword>
<dbReference type="EMBL" id="LXQA010023143">
    <property type="protein sequence ID" value="MCH92655.1"/>
    <property type="molecule type" value="Genomic_DNA"/>
</dbReference>
<feature type="coiled-coil region" evidence="1">
    <location>
        <begin position="32"/>
        <end position="59"/>
    </location>
</feature>
<organism evidence="2 3">
    <name type="scientific">Trifolium medium</name>
    <dbReference type="NCBI Taxonomy" id="97028"/>
    <lineage>
        <taxon>Eukaryota</taxon>
        <taxon>Viridiplantae</taxon>
        <taxon>Streptophyta</taxon>
        <taxon>Embryophyta</taxon>
        <taxon>Tracheophyta</taxon>
        <taxon>Spermatophyta</taxon>
        <taxon>Magnoliopsida</taxon>
        <taxon>eudicotyledons</taxon>
        <taxon>Gunneridae</taxon>
        <taxon>Pentapetalae</taxon>
        <taxon>rosids</taxon>
        <taxon>fabids</taxon>
        <taxon>Fabales</taxon>
        <taxon>Fabaceae</taxon>
        <taxon>Papilionoideae</taxon>
        <taxon>50 kb inversion clade</taxon>
        <taxon>NPAAA clade</taxon>
        <taxon>Hologalegina</taxon>
        <taxon>IRL clade</taxon>
        <taxon>Trifolieae</taxon>
        <taxon>Trifolium</taxon>
    </lineage>
</organism>
<evidence type="ECO:0000313" key="2">
    <source>
        <dbReference type="EMBL" id="MCH92655.1"/>
    </source>
</evidence>
<proteinExistence type="predicted"/>
<sequence length="89" mass="10381">MCHILKEQSKDEVVHFLLTEMEEIYNLQELEFNRLGKVLANSENELKVLKEKEAKLKKGYEDAILALKKSMEDAIQAFIMDLQNPSRNN</sequence>
<dbReference type="Proteomes" id="UP000265520">
    <property type="component" value="Unassembled WGS sequence"/>
</dbReference>
<comment type="caution">
    <text evidence="2">The sequence shown here is derived from an EMBL/GenBank/DDBJ whole genome shotgun (WGS) entry which is preliminary data.</text>
</comment>